<evidence type="ECO:0000256" key="4">
    <source>
        <dbReference type="ARBA" id="ARBA00023002"/>
    </source>
</evidence>
<evidence type="ECO:0000256" key="1">
    <source>
        <dbReference type="ARBA" id="ARBA00001974"/>
    </source>
</evidence>
<dbReference type="PANTHER" id="PTHR13847:SF286">
    <property type="entry name" value="D-AMINO ACID DEHYDROGENASE"/>
    <property type="match status" value="1"/>
</dbReference>
<dbReference type="OrthoDB" id="9805337at2"/>
<dbReference type="Pfam" id="PF01266">
    <property type="entry name" value="DAO"/>
    <property type="match status" value="1"/>
</dbReference>
<feature type="domain" description="FAD dependent oxidoreductase" evidence="5">
    <location>
        <begin position="2"/>
        <end position="350"/>
    </location>
</feature>
<dbReference type="Gene3D" id="3.50.50.60">
    <property type="entry name" value="FAD/NAD(P)-binding domain"/>
    <property type="match status" value="1"/>
</dbReference>
<keyword evidence="7" id="KW-1185">Reference proteome</keyword>
<evidence type="ECO:0000313" key="6">
    <source>
        <dbReference type="EMBL" id="RHW35518.1"/>
    </source>
</evidence>
<dbReference type="PANTHER" id="PTHR13847">
    <property type="entry name" value="SARCOSINE DEHYDROGENASE-RELATED"/>
    <property type="match status" value="1"/>
</dbReference>
<accession>A0A417YPK4</accession>
<sequence length="369" mass="39411">MKIIVVGSGIVGASAAYQLVKNNHDVILIDKKHQGAATAAGAGIVCPWVSSHVQDEDWYQIARRGASFYSHLIDQLKNDGEDNVSYKRIGALCVRSDLHELDAIEKEVKAKYENAPEIGDIKRLSAQEARELFPPLNEQLEAVFISGAARVDGKLLRDAMVRAAKIHGAEVLQGEATLVKEQDVITGVKYQNQTIQADVVIAAAGAWTPQLLDPIGIDLKVDAQRGQIAHITLPNEDTSNWPVVLPKSSHYMLAFDDARVVAGATRETGSGFDYKTTAGGIHEVLSNALDVAPGLSSGTVQETRIGFRPMSPDGLPLLGMLDKVKGIVIATGLGASGLTMGPYVGSLAASIAEGKDVDLDLTAYQPERN</sequence>
<keyword evidence="3" id="KW-0285">Flavoprotein</keyword>
<keyword evidence="4" id="KW-0560">Oxidoreductase</keyword>
<dbReference type="InterPro" id="IPR006076">
    <property type="entry name" value="FAD-dep_OxRdtase"/>
</dbReference>
<dbReference type="AlphaFoldDB" id="A0A417YPK4"/>
<dbReference type="EMBL" id="QWEH01000001">
    <property type="protein sequence ID" value="RHW35518.1"/>
    <property type="molecule type" value="Genomic_DNA"/>
</dbReference>
<evidence type="ECO:0000256" key="2">
    <source>
        <dbReference type="ARBA" id="ARBA00009410"/>
    </source>
</evidence>
<proteinExistence type="inferred from homology"/>
<organism evidence="6 7">
    <name type="scientific">Oceanobacillus profundus</name>
    <dbReference type="NCBI Taxonomy" id="372463"/>
    <lineage>
        <taxon>Bacteria</taxon>
        <taxon>Bacillati</taxon>
        <taxon>Bacillota</taxon>
        <taxon>Bacilli</taxon>
        <taxon>Bacillales</taxon>
        <taxon>Bacillaceae</taxon>
        <taxon>Oceanobacillus</taxon>
    </lineage>
</organism>
<evidence type="ECO:0000313" key="7">
    <source>
        <dbReference type="Proteomes" id="UP000285456"/>
    </source>
</evidence>
<dbReference type="SUPFAM" id="SSF54373">
    <property type="entry name" value="FAD-linked reductases, C-terminal domain"/>
    <property type="match status" value="1"/>
</dbReference>
<protein>
    <submittedName>
        <fullName evidence="6">FAD-binding oxidoreductase</fullName>
    </submittedName>
</protein>
<dbReference type="Gene3D" id="3.30.9.10">
    <property type="entry name" value="D-Amino Acid Oxidase, subunit A, domain 2"/>
    <property type="match status" value="1"/>
</dbReference>
<dbReference type="GO" id="GO:0016491">
    <property type="term" value="F:oxidoreductase activity"/>
    <property type="evidence" value="ECO:0007669"/>
    <property type="project" value="UniProtKB-KW"/>
</dbReference>
<dbReference type="InterPro" id="IPR036188">
    <property type="entry name" value="FAD/NAD-bd_sf"/>
</dbReference>
<reference evidence="6 7" key="1">
    <citation type="journal article" date="2007" name="Int. J. Syst. Evol. Microbiol.">
        <title>Oceanobacillus profundus sp. nov., isolated from a deep-sea sediment core.</title>
        <authorList>
            <person name="Kim Y.G."/>
            <person name="Choi D.H."/>
            <person name="Hyun S."/>
            <person name="Cho B.C."/>
        </authorList>
    </citation>
    <scope>NUCLEOTIDE SEQUENCE [LARGE SCALE GENOMIC DNA]</scope>
    <source>
        <strain evidence="6 7">DSM 18246</strain>
    </source>
</reference>
<name>A0A417YPK4_9BACI</name>
<evidence type="ECO:0000259" key="5">
    <source>
        <dbReference type="Pfam" id="PF01266"/>
    </source>
</evidence>
<dbReference type="SUPFAM" id="SSF51905">
    <property type="entry name" value="FAD/NAD(P)-binding domain"/>
    <property type="match status" value="1"/>
</dbReference>
<comment type="caution">
    <text evidence="6">The sequence shown here is derived from an EMBL/GenBank/DDBJ whole genome shotgun (WGS) entry which is preliminary data.</text>
</comment>
<comment type="cofactor">
    <cofactor evidence="1">
        <name>FAD</name>
        <dbReference type="ChEBI" id="CHEBI:57692"/>
    </cofactor>
</comment>
<gene>
    <name evidence="6" type="ORF">D1B32_02525</name>
</gene>
<dbReference type="GO" id="GO:0005737">
    <property type="term" value="C:cytoplasm"/>
    <property type="evidence" value="ECO:0007669"/>
    <property type="project" value="TreeGrafter"/>
</dbReference>
<evidence type="ECO:0000256" key="3">
    <source>
        <dbReference type="ARBA" id="ARBA00022630"/>
    </source>
</evidence>
<dbReference type="Proteomes" id="UP000285456">
    <property type="component" value="Unassembled WGS sequence"/>
</dbReference>
<comment type="similarity">
    <text evidence="2">Belongs to the DadA oxidoreductase family.</text>
</comment>